<keyword evidence="4 9" id="KW-0132">Cell division</keyword>
<comment type="subunit">
    <text evidence="9">Component of the RZZ complex.</text>
</comment>
<protein>
    <recommendedName>
        <fullName evidence="9">Protein zwilch</fullName>
    </recommendedName>
</protein>
<comment type="function">
    <text evidence="9">Essential component of the mitotic checkpoint, which prevents cells from prematurely exiting mitosis. Required for the assembly of the dynein-dynactin and MAD1-MAD2 complexes onto kinetochores. Its function related to the spindle assembly machinery is proposed to depend on its association in the mitotic RZZ complex.</text>
</comment>
<dbReference type="GO" id="GO:0051301">
    <property type="term" value="P:cell division"/>
    <property type="evidence" value="ECO:0007669"/>
    <property type="project" value="UniProtKB-UniRule"/>
</dbReference>
<keyword evidence="6 9" id="KW-0995">Kinetochore</keyword>
<evidence type="ECO:0000256" key="6">
    <source>
        <dbReference type="ARBA" id="ARBA00022838"/>
    </source>
</evidence>
<dbReference type="GO" id="GO:0034501">
    <property type="term" value="P:protein localization to kinetochore"/>
    <property type="evidence" value="ECO:0007669"/>
    <property type="project" value="UniProtKB-UniRule"/>
</dbReference>
<dbReference type="PANTHER" id="PTHR15995:SF1">
    <property type="entry name" value="PROTEIN ZWILCH HOMOLOG"/>
    <property type="match status" value="1"/>
</dbReference>
<evidence type="ECO:0000313" key="11">
    <source>
        <dbReference type="WBParaSite" id="PSAMB.scaffold284size59213.g4343.t1"/>
    </source>
</evidence>
<keyword evidence="10" id="KW-1185">Reference proteome</keyword>
<keyword evidence="3 9" id="KW-0158">Chromosome</keyword>
<reference evidence="11" key="1">
    <citation type="submission" date="2022-11" db="UniProtKB">
        <authorList>
            <consortium name="WormBaseParasite"/>
        </authorList>
    </citation>
    <scope>IDENTIFICATION</scope>
</reference>
<evidence type="ECO:0000256" key="8">
    <source>
        <dbReference type="ARBA" id="ARBA00023328"/>
    </source>
</evidence>
<dbReference type="InterPro" id="IPR018630">
    <property type="entry name" value="Zwilch"/>
</dbReference>
<name>A0A914VZV0_9BILA</name>
<evidence type="ECO:0000256" key="1">
    <source>
        <dbReference type="ARBA" id="ARBA00004629"/>
    </source>
</evidence>
<dbReference type="AlphaFoldDB" id="A0A914VZV0"/>
<evidence type="ECO:0000313" key="10">
    <source>
        <dbReference type="Proteomes" id="UP000887566"/>
    </source>
</evidence>
<proteinExistence type="inferred from homology"/>
<organism evidence="10 11">
    <name type="scientific">Plectus sambesii</name>
    <dbReference type="NCBI Taxonomy" id="2011161"/>
    <lineage>
        <taxon>Eukaryota</taxon>
        <taxon>Metazoa</taxon>
        <taxon>Ecdysozoa</taxon>
        <taxon>Nematoda</taxon>
        <taxon>Chromadorea</taxon>
        <taxon>Plectida</taxon>
        <taxon>Plectina</taxon>
        <taxon>Plectoidea</taxon>
        <taxon>Plectidae</taxon>
        <taxon>Plectus</taxon>
    </lineage>
</organism>
<comment type="subcellular location">
    <subcellularLocation>
        <location evidence="1 9">Chromosome</location>
        <location evidence="1 9">Centromere</location>
        <location evidence="1 9">Kinetochore</location>
    </subcellularLocation>
</comment>
<dbReference type="GO" id="GO:1990423">
    <property type="term" value="C:RZZ complex"/>
    <property type="evidence" value="ECO:0007669"/>
    <property type="project" value="UniProtKB-UniRule"/>
</dbReference>
<evidence type="ECO:0000256" key="7">
    <source>
        <dbReference type="ARBA" id="ARBA00023306"/>
    </source>
</evidence>
<dbReference type="Pfam" id="PF09817">
    <property type="entry name" value="Zwilch"/>
    <property type="match status" value="1"/>
</dbReference>
<keyword evidence="8 9" id="KW-0137">Centromere</keyword>
<sequence length="597" mass="66043">MVRIDVLNNIPEDVLSSPSEDTQIDGYRVRMVSVDEVTVIGAVSSSSLVHVLVDSAASNDRSVVVERSMIDDAVDHTMTEFDGSPLKVDLLHQSRMQPENRSLLTMSSKAVDAFACNPLSVQEARRLVAERAASISSATVPTGERTQMWVACDGRDAMCTVLLGIRQTESGLATSVATAKGRGSSEWLAARCDSSRRFAHCQETTMARCQIELIPLLETNDSEDGDEESDRISGRLSVSASWKCSADEQMLKKPPAHATLAVTVRPGWLDSRTPHFDRCLELHNLLNFANALRTGQMVWAGSGVVDDCGTTVEDAVMRLVKESQSALFVSDRQASAGDAATFGRRELDFTERLWLLIKECTDNNHLIKCLNIVLTALKGRELQPMVHGDNGSSVARLVRDACTDQLRLPRLEGLTPIQMTLEIGLGKFRRDYIDAFGTSGLLANCALLQPLFRTEDSPEDQAEALRPLHASFEVVTICQNFLKLPVHKLTAIAREVLHRFCYKRDQPYEDLSFELQVGVTDVPSAILEITSPLTWSIESTFKQANATVARSAVHFRRQPLCSFAAYKLEPTDDSQSSKSSSEFYYCTQFTESFIHLR</sequence>
<keyword evidence="5 9" id="KW-0498">Mitosis</keyword>
<evidence type="ECO:0000256" key="3">
    <source>
        <dbReference type="ARBA" id="ARBA00022454"/>
    </source>
</evidence>
<dbReference type="Gene3D" id="1.20.58.730">
    <property type="match status" value="1"/>
</dbReference>
<evidence type="ECO:0000256" key="4">
    <source>
        <dbReference type="ARBA" id="ARBA00022618"/>
    </source>
</evidence>
<dbReference type="PANTHER" id="PTHR15995">
    <property type="entry name" value="PROTEIN ZWILCH HOMOLOG"/>
    <property type="match status" value="1"/>
</dbReference>
<dbReference type="WBParaSite" id="PSAMB.scaffold284size59213.g4343.t1">
    <property type="protein sequence ID" value="PSAMB.scaffold284size59213.g4343.t1"/>
    <property type="gene ID" value="PSAMB.scaffold284size59213.g4343"/>
</dbReference>
<comment type="similarity">
    <text evidence="2 9">Belongs to the ZWILCH family.</text>
</comment>
<dbReference type="GO" id="GO:0007094">
    <property type="term" value="P:mitotic spindle assembly checkpoint signaling"/>
    <property type="evidence" value="ECO:0007669"/>
    <property type="project" value="UniProtKB-UniRule"/>
</dbReference>
<evidence type="ECO:0000256" key="5">
    <source>
        <dbReference type="ARBA" id="ARBA00022776"/>
    </source>
</evidence>
<dbReference type="Proteomes" id="UP000887566">
    <property type="component" value="Unplaced"/>
</dbReference>
<evidence type="ECO:0000256" key="2">
    <source>
        <dbReference type="ARBA" id="ARBA00009062"/>
    </source>
</evidence>
<evidence type="ECO:0000256" key="9">
    <source>
        <dbReference type="RuleBase" id="RU369076"/>
    </source>
</evidence>
<accession>A0A914VZV0</accession>
<dbReference type="Gene3D" id="1.10.287.1880">
    <property type="match status" value="1"/>
</dbReference>
<keyword evidence="7 9" id="KW-0131">Cell cycle</keyword>